<reference evidence="1" key="2">
    <citation type="journal article" date="2015" name="Data Brief">
        <title>Shoot transcriptome of the giant reed, Arundo donax.</title>
        <authorList>
            <person name="Barrero R.A."/>
            <person name="Guerrero F.D."/>
            <person name="Moolhuijzen P."/>
            <person name="Goolsby J.A."/>
            <person name="Tidwell J."/>
            <person name="Bellgard S.E."/>
            <person name="Bellgard M.I."/>
        </authorList>
    </citation>
    <scope>NUCLEOTIDE SEQUENCE</scope>
    <source>
        <tissue evidence="1">Shoot tissue taken approximately 20 cm above the soil surface</tissue>
    </source>
</reference>
<sequence length="48" mass="4978">MPFCCCRLQRCAVDLCHSLPTCPASLSSASLVPCALEILSAGNFSSSS</sequence>
<evidence type="ECO:0000313" key="1">
    <source>
        <dbReference type="EMBL" id="JAE35593.1"/>
    </source>
</evidence>
<reference evidence="1" key="1">
    <citation type="submission" date="2014-09" db="EMBL/GenBank/DDBJ databases">
        <authorList>
            <person name="Magalhaes I.L.F."/>
            <person name="Oliveira U."/>
            <person name="Santos F.R."/>
            <person name="Vidigal T.H.D.A."/>
            <person name="Brescovit A.D."/>
            <person name="Santos A.J."/>
        </authorList>
    </citation>
    <scope>NUCLEOTIDE SEQUENCE</scope>
    <source>
        <tissue evidence="1">Shoot tissue taken approximately 20 cm above the soil surface</tissue>
    </source>
</reference>
<dbReference type="EMBL" id="GBRH01162303">
    <property type="protein sequence ID" value="JAE35593.1"/>
    <property type="molecule type" value="Transcribed_RNA"/>
</dbReference>
<organism evidence="1">
    <name type="scientific">Arundo donax</name>
    <name type="common">Giant reed</name>
    <name type="synonym">Donax arundinaceus</name>
    <dbReference type="NCBI Taxonomy" id="35708"/>
    <lineage>
        <taxon>Eukaryota</taxon>
        <taxon>Viridiplantae</taxon>
        <taxon>Streptophyta</taxon>
        <taxon>Embryophyta</taxon>
        <taxon>Tracheophyta</taxon>
        <taxon>Spermatophyta</taxon>
        <taxon>Magnoliopsida</taxon>
        <taxon>Liliopsida</taxon>
        <taxon>Poales</taxon>
        <taxon>Poaceae</taxon>
        <taxon>PACMAD clade</taxon>
        <taxon>Arundinoideae</taxon>
        <taxon>Arundineae</taxon>
        <taxon>Arundo</taxon>
    </lineage>
</organism>
<name>A0A0A9HRU0_ARUDO</name>
<protein>
    <submittedName>
        <fullName evidence="1">Uncharacterized protein</fullName>
    </submittedName>
</protein>
<dbReference type="AlphaFoldDB" id="A0A0A9HRU0"/>
<accession>A0A0A9HRU0</accession>
<proteinExistence type="predicted"/>